<gene>
    <name evidence="1" type="ORF">PUW23_15390</name>
    <name evidence="2" type="ORF">PUW25_15150</name>
</gene>
<dbReference type="Proteomes" id="UP001221519">
    <property type="component" value="Chromosome"/>
</dbReference>
<evidence type="ECO:0000313" key="3">
    <source>
        <dbReference type="Proteomes" id="UP001220962"/>
    </source>
</evidence>
<evidence type="ECO:0000313" key="2">
    <source>
        <dbReference type="EMBL" id="WDI00621.1"/>
    </source>
</evidence>
<dbReference type="Proteomes" id="UP001220962">
    <property type="component" value="Chromosome"/>
</dbReference>
<keyword evidence="4" id="KW-1185">Reference proteome</keyword>
<dbReference type="RefSeq" id="WP_047910479.1">
    <property type="nucleotide sequence ID" value="NZ_CP118101.1"/>
</dbReference>
<evidence type="ECO:0000313" key="1">
    <source>
        <dbReference type="EMBL" id="WDH80920.1"/>
    </source>
</evidence>
<proteinExistence type="predicted"/>
<dbReference type="EMBL" id="CP118108">
    <property type="protein sequence ID" value="WDI00621.1"/>
    <property type="molecule type" value="Genomic_DNA"/>
</dbReference>
<dbReference type="InterPro" id="IPR029058">
    <property type="entry name" value="AB_hydrolase_fold"/>
</dbReference>
<organism evidence="1 3">
    <name type="scientific">Paenibacillus urinalis</name>
    <dbReference type="NCBI Taxonomy" id="521520"/>
    <lineage>
        <taxon>Bacteria</taxon>
        <taxon>Bacillati</taxon>
        <taxon>Bacillota</taxon>
        <taxon>Bacilli</taxon>
        <taxon>Bacillales</taxon>
        <taxon>Paenibacillaceae</taxon>
        <taxon>Paenibacillus</taxon>
    </lineage>
</organism>
<sequence>MNVQKIAVIVVHGLGLQKKEYAEKFMKKLDKAFSSVMQVPSARPYIEVEPVYWADVFGKEEERIYQELVLSKKLRYKHLRRYLIYYLADAVAYQPVDTNGHNYDAVHQTISNALHSLSQRVGKNAPLCVVSHSLGSVIASNFFYDLQYTSRHFPGVIDTTSPLERGDTLTHFYSLGTTLPLWSLRYRDFSKPIVVPSKEGQAIFPGLQGEWVNFFDKDDILGYPLRNIDPAYEKAVKQDIDLNVGNPLTFWNPFCHNGYMKNRKVVRHIAEKLAETYTFVNRDKDSLNTGSSSSKGRKKK</sequence>
<protein>
    <submittedName>
        <fullName evidence="1">Chemotaxis protein</fullName>
    </submittedName>
</protein>
<accession>A0AAX3MTH5</accession>
<name>A0AAX3MTH5_9BACL</name>
<evidence type="ECO:0000313" key="4">
    <source>
        <dbReference type="Proteomes" id="UP001221519"/>
    </source>
</evidence>
<dbReference type="AlphaFoldDB" id="A0AAX3MTH5"/>
<dbReference type="SUPFAM" id="SSF53474">
    <property type="entry name" value="alpha/beta-Hydrolases"/>
    <property type="match status" value="1"/>
</dbReference>
<dbReference type="EMBL" id="CP118101">
    <property type="protein sequence ID" value="WDH80920.1"/>
    <property type="molecule type" value="Genomic_DNA"/>
</dbReference>
<reference evidence="1 4" key="1">
    <citation type="submission" date="2023-02" db="EMBL/GenBank/DDBJ databases">
        <title>Pathogen: clinical or host-associated sample.</title>
        <authorList>
            <person name="Hergert J."/>
            <person name="Casey R."/>
            <person name="Wagner J."/>
            <person name="Young E.L."/>
            <person name="Oakeson K.F."/>
        </authorList>
    </citation>
    <scope>NUCLEOTIDE SEQUENCE</scope>
    <source>
        <strain evidence="2 4">2022CK-00829</strain>
        <strain evidence="1">2022CK-00830</strain>
    </source>
</reference>